<name>A0A271LQT6_9HYPH</name>
<keyword evidence="1" id="KW-0732">Signal</keyword>
<dbReference type="InterPro" id="IPR019405">
    <property type="entry name" value="Lactonase_7-beta_prop"/>
</dbReference>
<feature type="signal peptide" evidence="1">
    <location>
        <begin position="1"/>
        <end position="24"/>
    </location>
</feature>
<accession>A0A271LQT6</accession>
<evidence type="ECO:0000313" key="3">
    <source>
        <dbReference type="Proteomes" id="UP000216442"/>
    </source>
</evidence>
<dbReference type="Pfam" id="PF10282">
    <property type="entry name" value="Lactonase"/>
    <property type="match status" value="1"/>
</dbReference>
<dbReference type="EMBL" id="NPKJ01000041">
    <property type="protein sequence ID" value="PAQ09518.1"/>
    <property type="molecule type" value="Genomic_DNA"/>
</dbReference>
<dbReference type="OrthoDB" id="916694at2"/>
<dbReference type="Gene3D" id="2.130.10.10">
    <property type="entry name" value="YVTN repeat-like/Quinoprotein amine dehydrogenase"/>
    <property type="match status" value="1"/>
</dbReference>
<keyword evidence="3" id="KW-1185">Reference proteome</keyword>
<dbReference type="AlphaFoldDB" id="A0A271LQT6"/>
<evidence type="ECO:0000256" key="1">
    <source>
        <dbReference type="SAM" id="SignalP"/>
    </source>
</evidence>
<comment type="caution">
    <text evidence="2">The sequence shown here is derived from an EMBL/GenBank/DDBJ whole genome shotgun (WGS) entry which is preliminary data.</text>
</comment>
<feature type="chain" id="PRO_5013397899" description="Lactonase" evidence="1">
    <location>
        <begin position="25"/>
        <end position="438"/>
    </location>
</feature>
<dbReference type="InterPro" id="IPR011048">
    <property type="entry name" value="Haem_d1_sf"/>
</dbReference>
<evidence type="ECO:0000313" key="2">
    <source>
        <dbReference type="EMBL" id="PAQ09518.1"/>
    </source>
</evidence>
<sequence length="438" mass="47484">METSMRRCSLAAIFLFLMPNLSSAQPAESRGGTVFALSDVDMVPTVYETGELGPPDPHYRDTLSIITSPTERSRSVAMTEVSNSTYGPPGALDVSLDGQFVFVAETFRQRSEQATRLDELQQGDTIRSLQFDGGRSAVVDSVKIGIQPQAIHLNPAGDLIVAITADAKHELTFVPVREGRFGQASSFGLGLEPSTGFIPLKATWVQWHPSGRYVGVNLVDRGQVAFYEVLRGEDGAVSAIRPWGNRIQTNKFPFVGRFSPDGRYYITSDVQWGIDTAGFYGVQEGILTTVRLAEVGTTGDAARHTVPHIALGGWGAETIAFSPDGRFLVTSNLRGTGKPDGSRDWTEHASLSLYQLDSETGRLSPHGEWPLAGVLPQGLAFDRTGQKLFVGVNRYRNEEAPLGGAVEIWQITTDGRPALAPTSDRVRLPTGVHTIVAR</sequence>
<gene>
    <name evidence="2" type="ORF">CIT26_13405</name>
</gene>
<reference evidence="2 3" key="1">
    <citation type="submission" date="2017-08" db="EMBL/GenBank/DDBJ databases">
        <title>Mesorhizobium wenxinae sp. nov., a novel rhizobial species isolated from root nodules of chickpea (Cicer arietinum L.).</title>
        <authorList>
            <person name="Zhang J."/>
        </authorList>
    </citation>
    <scope>NUCLEOTIDE SEQUENCE [LARGE SCALE GENOMIC DNA]</scope>
    <source>
        <strain evidence="2 3">SDW018</strain>
    </source>
</reference>
<proteinExistence type="predicted"/>
<organism evidence="2 3">
    <name type="scientific">Mesorhizobium temperatum</name>
    <dbReference type="NCBI Taxonomy" id="241416"/>
    <lineage>
        <taxon>Bacteria</taxon>
        <taxon>Pseudomonadati</taxon>
        <taxon>Pseudomonadota</taxon>
        <taxon>Alphaproteobacteria</taxon>
        <taxon>Hyphomicrobiales</taxon>
        <taxon>Phyllobacteriaceae</taxon>
        <taxon>Mesorhizobium</taxon>
    </lineage>
</organism>
<dbReference type="SUPFAM" id="SSF51004">
    <property type="entry name" value="C-terminal (heme d1) domain of cytochrome cd1-nitrite reductase"/>
    <property type="match status" value="1"/>
</dbReference>
<protein>
    <recommendedName>
        <fullName evidence="4">Lactonase</fullName>
    </recommendedName>
</protein>
<dbReference type="Proteomes" id="UP000216442">
    <property type="component" value="Unassembled WGS sequence"/>
</dbReference>
<dbReference type="InterPro" id="IPR015943">
    <property type="entry name" value="WD40/YVTN_repeat-like_dom_sf"/>
</dbReference>
<evidence type="ECO:0008006" key="4">
    <source>
        <dbReference type="Google" id="ProtNLM"/>
    </source>
</evidence>